<gene>
    <name evidence="2" type="primary">Dsec\GM25888</name>
    <name evidence="2" type="ORF">Dsec_GM25888</name>
</gene>
<keyword evidence="3" id="KW-1185">Reference proteome</keyword>
<dbReference type="EMBL" id="CH480831">
    <property type="protein sequence ID" value="EDW45973.1"/>
    <property type="molecule type" value="Genomic_DNA"/>
</dbReference>
<reference evidence="2 3" key="1">
    <citation type="journal article" date="2007" name="Nature">
        <title>Evolution of genes and genomes on the Drosophila phylogeny.</title>
        <authorList>
            <consortium name="Drosophila 12 Genomes Consortium"/>
            <person name="Clark A.G."/>
            <person name="Eisen M.B."/>
            <person name="Smith D.R."/>
            <person name="Bergman C.M."/>
            <person name="Oliver B."/>
            <person name="Markow T.A."/>
            <person name="Kaufman T.C."/>
            <person name="Kellis M."/>
            <person name="Gelbart W."/>
            <person name="Iyer V.N."/>
            <person name="Pollard D.A."/>
            <person name="Sackton T.B."/>
            <person name="Larracuente A.M."/>
            <person name="Singh N.D."/>
            <person name="Abad J.P."/>
            <person name="Abt D.N."/>
            <person name="Adryan B."/>
            <person name="Aguade M."/>
            <person name="Akashi H."/>
            <person name="Anderson W.W."/>
            <person name="Aquadro C.F."/>
            <person name="Ardell D.H."/>
            <person name="Arguello R."/>
            <person name="Artieri C.G."/>
            <person name="Barbash D.A."/>
            <person name="Barker D."/>
            <person name="Barsanti P."/>
            <person name="Batterham P."/>
            <person name="Batzoglou S."/>
            <person name="Begun D."/>
            <person name="Bhutkar A."/>
            <person name="Blanco E."/>
            <person name="Bosak S.A."/>
            <person name="Bradley R.K."/>
            <person name="Brand A.D."/>
            <person name="Brent M.R."/>
            <person name="Brooks A.N."/>
            <person name="Brown R.H."/>
            <person name="Butlin R.K."/>
            <person name="Caggese C."/>
            <person name="Calvi B.R."/>
            <person name="Bernardo de Carvalho A."/>
            <person name="Caspi A."/>
            <person name="Castrezana S."/>
            <person name="Celniker S.E."/>
            <person name="Chang J.L."/>
            <person name="Chapple C."/>
            <person name="Chatterji S."/>
            <person name="Chinwalla A."/>
            <person name="Civetta A."/>
            <person name="Clifton S.W."/>
            <person name="Comeron J.M."/>
            <person name="Costello J.C."/>
            <person name="Coyne J.A."/>
            <person name="Daub J."/>
            <person name="David R.G."/>
            <person name="Delcher A.L."/>
            <person name="Delehaunty K."/>
            <person name="Do C.B."/>
            <person name="Ebling H."/>
            <person name="Edwards K."/>
            <person name="Eickbush T."/>
            <person name="Evans J.D."/>
            <person name="Filipski A."/>
            <person name="Findeiss S."/>
            <person name="Freyhult E."/>
            <person name="Fulton L."/>
            <person name="Fulton R."/>
            <person name="Garcia A.C."/>
            <person name="Gardiner A."/>
            <person name="Garfield D.A."/>
            <person name="Garvin B.E."/>
            <person name="Gibson G."/>
            <person name="Gilbert D."/>
            <person name="Gnerre S."/>
            <person name="Godfrey J."/>
            <person name="Good R."/>
            <person name="Gotea V."/>
            <person name="Gravely B."/>
            <person name="Greenberg A.J."/>
            <person name="Griffiths-Jones S."/>
            <person name="Gross S."/>
            <person name="Guigo R."/>
            <person name="Gustafson E.A."/>
            <person name="Haerty W."/>
            <person name="Hahn M.W."/>
            <person name="Halligan D.L."/>
            <person name="Halpern A.L."/>
            <person name="Halter G.M."/>
            <person name="Han M.V."/>
            <person name="Heger A."/>
            <person name="Hillier L."/>
            <person name="Hinrichs A.S."/>
            <person name="Holmes I."/>
            <person name="Hoskins R.A."/>
            <person name="Hubisz M.J."/>
            <person name="Hultmark D."/>
            <person name="Huntley M.A."/>
            <person name="Jaffe D.B."/>
            <person name="Jagadeeshan S."/>
            <person name="Jeck W.R."/>
            <person name="Johnson J."/>
            <person name="Jones C.D."/>
            <person name="Jordan W.C."/>
            <person name="Karpen G.H."/>
            <person name="Kataoka E."/>
            <person name="Keightley P.D."/>
            <person name="Kheradpour P."/>
            <person name="Kirkness E.F."/>
            <person name="Koerich L.B."/>
            <person name="Kristiansen K."/>
            <person name="Kudrna D."/>
            <person name="Kulathinal R.J."/>
            <person name="Kumar S."/>
            <person name="Kwok R."/>
            <person name="Lander E."/>
            <person name="Langley C.H."/>
            <person name="Lapoint R."/>
            <person name="Lazzaro B.P."/>
            <person name="Lee S.J."/>
            <person name="Levesque L."/>
            <person name="Li R."/>
            <person name="Lin C.F."/>
            <person name="Lin M.F."/>
            <person name="Lindblad-Toh K."/>
            <person name="Llopart A."/>
            <person name="Long M."/>
            <person name="Low L."/>
            <person name="Lozovsky E."/>
            <person name="Lu J."/>
            <person name="Luo M."/>
            <person name="Machado C.A."/>
            <person name="Makalowski W."/>
            <person name="Marzo M."/>
            <person name="Matsuda M."/>
            <person name="Matzkin L."/>
            <person name="McAllister B."/>
            <person name="McBride C.S."/>
            <person name="McKernan B."/>
            <person name="McKernan K."/>
            <person name="Mendez-Lago M."/>
            <person name="Minx P."/>
            <person name="Mollenhauer M.U."/>
            <person name="Montooth K."/>
            <person name="Mount S.M."/>
            <person name="Mu X."/>
            <person name="Myers E."/>
            <person name="Negre B."/>
            <person name="Newfeld S."/>
            <person name="Nielsen R."/>
            <person name="Noor M.A."/>
            <person name="O'Grady P."/>
            <person name="Pachter L."/>
            <person name="Papaceit M."/>
            <person name="Parisi M.J."/>
            <person name="Parisi M."/>
            <person name="Parts L."/>
            <person name="Pedersen J.S."/>
            <person name="Pesole G."/>
            <person name="Phillippy A.M."/>
            <person name="Ponting C.P."/>
            <person name="Pop M."/>
            <person name="Porcelli D."/>
            <person name="Powell J.R."/>
            <person name="Prohaska S."/>
            <person name="Pruitt K."/>
            <person name="Puig M."/>
            <person name="Quesneville H."/>
            <person name="Ram K.R."/>
            <person name="Rand D."/>
            <person name="Rasmussen M.D."/>
            <person name="Reed L.K."/>
            <person name="Reenan R."/>
            <person name="Reily A."/>
            <person name="Remington K.A."/>
            <person name="Rieger T.T."/>
            <person name="Ritchie M.G."/>
            <person name="Robin C."/>
            <person name="Rogers Y.H."/>
            <person name="Rohde C."/>
            <person name="Rozas J."/>
            <person name="Rubenfield M.J."/>
            <person name="Ruiz A."/>
            <person name="Russo S."/>
            <person name="Salzberg S.L."/>
            <person name="Sanchez-Gracia A."/>
            <person name="Saranga D.J."/>
            <person name="Sato H."/>
            <person name="Schaeffer S.W."/>
            <person name="Schatz M.C."/>
            <person name="Schlenke T."/>
            <person name="Schwartz R."/>
            <person name="Segarra C."/>
            <person name="Singh R.S."/>
            <person name="Sirot L."/>
            <person name="Sirota M."/>
            <person name="Sisneros N.B."/>
            <person name="Smith C.D."/>
            <person name="Smith T.F."/>
            <person name="Spieth J."/>
            <person name="Stage D.E."/>
            <person name="Stark A."/>
            <person name="Stephan W."/>
            <person name="Strausberg R.L."/>
            <person name="Strempel S."/>
            <person name="Sturgill D."/>
            <person name="Sutton G."/>
            <person name="Sutton G.G."/>
            <person name="Tao W."/>
            <person name="Teichmann S."/>
            <person name="Tobari Y.N."/>
            <person name="Tomimura Y."/>
            <person name="Tsolas J.M."/>
            <person name="Valente V.L."/>
            <person name="Venter E."/>
            <person name="Venter J.C."/>
            <person name="Vicario S."/>
            <person name="Vieira F.G."/>
            <person name="Vilella A.J."/>
            <person name="Villasante A."/>
            <person name="Walenz B."/>
            <person name="Wang J."/>
            <person name="Wasserman M."/>
            <person name="Watts T."/>
            <person name="Wilson D."/>
            <person name="Wilson R.K."/>
            <person name="Wing R.A."/>
            <person name="Wolfner M.F."/>
            <person name="Wong A."/>
            <person name="Wong G.K."/>
            <person name="Wu C.I."/>
            <person name="Wu G."/>
            <person name="Yamamoto D."/>
            <person name="Yang H.P."/>
            <person name="Yang S.P."/>
            <person name="Yorke J.A."/>
            <person name="Yoshida K."/>
            <person name="Zdobnov E."/>
            <person name="Zhang P."/>
            <person name="Zhang Y."/>
            <person name="Zimin A.V."/>
            <person name="Baldwin J."/>
            <person name="Abdouelleil A."/>
            <person name="Abdulkadir J."/>
            <person name="Abebe A."/>
            <person name="Abera B."/>
            <person name="Abreu J."/>
            <person name="Acer S.C."/>
            <person name="Aftuck L."/>
            <person name="Alexander A."/>
            <person name="An P."/>
            <person name="Anderson E."/>
            <person name="Anderson S."/>
            <person name="Arachi H."/>
            <person name="Azer M."/>
            <person name="Bachantsang P."/>
            <person name="Barry A."/>
            <person name="Bayul T."/>
            <person name="Berlin A."/>
            <person name="Bessette D."/>
            <person name="Bloom T."/>
            <person name="Blye J."/>
            <person name="Boguslavskiy L."/>
            <person name="Bonnet C."/>
            <person name="Boukhgalter B."/>
            <person name="Bourzgui I."/>
            <person name="Brown A."/>
            <person name="Cahill P."/>
            <person name="Channer S."/>
            <person name="Cheshatsang Y."/>
            <person name="Chuda L."/>
            <person name="Citroen M."/>
            <person name="Collymore A."/>
            <person name="Cooke P."/>
            <person name="Costello M."/>
            <person name="D'Aco K."/>
            <person name="Daza R."/>
            <person name="De Haan G."/>
            <person name="DeGray S."/>
            <person name="DeMaso C."/>
            <person name="Dhargay N."/>
            <person name="Dooley K."/>
            <person name="Dooley E."/>
            <person name="Doricent M."/>
            <person name="Dorje P."/>
            <person name="Dorjee K."/>
            <person name="Dupes A."/>
            <person name="Elong R."/>
            <person name="Falk J."/>
            <person name="Farina A."/>
            <person name="Faro S."/>
            <person name="Ferguson D."/>
            <person name="Fisher S."/>
            <person name="Foley C.D."/>
            <person name="Franke A."/>
            <person name="Friedrich D."/>
            <person name="Gadbois L."/>
            <person name="Gearin G."/>
            <person name="Gearin C.R."/>
            <person name="Giannoukos G."/>
            <person name="Goode T."/>
            <person name="Graham J."/>
            <person name="Grandbois E."/>
            <person name="Grewal S."/>
            <person name="Gyaltsen K."/>
            <person name="Hafez N."/>
            <person name="Hagos B."/>
            <person name="Hall J."/>
            <person name="Henson C."/>
            <person name="Hollinger A."/>
            <person name="Honan T."/>
            <person name="Huard M.D."/>
            <person name="Hughes L."/>
            <person name="Hurhula B."/>
            <person name="Husby M.E."/>
            <person name="Kamat A."/>
            <person name="Kanga B."/>
            <person name="Kashin S."/>
            <person name="Khazanovich D."/>
            <person name="Kisner P."/>
            <person name="Lance K."/>
            <person name="Lara M."/>
            <person name="Lee W."/>
            <person name="Lennon N."/>
            <person name="Letendre F."/>
            <person name="LeVine R."/>
            <person name="Lipovsky A."/>
            <person name="Liu X."/>
            <person name="Liu J."/>
            <person name="Liu S."/>
            <person name="Lokyitsang T."/>
            <person name="Lokyitsang Y."/>
            <person name="Lubonja R."/>
            <person name="Lui A."/>
            <person name="MacDonald P."/>
            <person name="Magnisalis V."/>
            <person name="Maru K."/>
            <person name="Matthews C."/>
            <person name="McCusker W."/>
            <person name="McDonough S."/>
            <person name="Mehta T."/>
            <person name="Meldrim J."/>
            <person name="Meneus L."/>
            <person name="Mihai O."/>
            <person name="Mihalev A."/>
            <person name="Mihova T."/>
            <person name="Mittelman R."/>
            <person name="Mlenga V."/>
            <person name="Montmayeur A."/>
            <person name="Mulrain L."/>
            <person name="Navidi A."/>
            <person name="Naylor J."/>
            <person name="Negash T."/>
            <person name="Nguyen T."/>
            <person name="Nguyen N."/>
            <person name="Nicol R."/>
            <person name="Norbu C."/>
            <person name="Norbu N."/>
            <person name="Novod N."/>
            <person name="O'Neill B."/>
            <person name="Osman S."/>
            <person name="Markiewicz E."/>
            <person name="Oyono O.L."/>
            <person name="Patti C."/>
            <person name="Phunkhang P."/>
            <person name="Pierre F."/>
            <person name="Priest M."/>
            <person name="Raghuraman S."/>
            <person name="Rege F."/>
            <person name="Reyes R."/>
            <person name="Rise C."/>
            <person name="Rogov P."/>
            <person name="Ross K."/>
            <person name="Ryan E."/>
            <person name="Settipalli S."/>
            <person name="Shea T."/>
            <person name="Sherpa N."/>
            <person name="Shi L."/>
            <person name="Shih D."/>
            <person name="Sparrow T."/>
            <person name="Spaulding J."/>
            <person name="Stalker J."/>
            <person name="Stange-Thomann N."/>
            <person name="Stavropoulos S."/>
            <person name="Stone C."/>
            <person name="Strader C."/>
            <person name="Tesfaye S."/>
            <person name="Thomson T."/>
            <person name="Thoulutsang Y."/>
            <person name="Thoulutsang D."/>
            <person name="Topham K."/>
            <person name="Topping I."/>
            <person name="Tsamla T."/>
            <person name="Vassiliev H."/>
            <person name="Vo A."/>
            <person name="Wangchuk T."/>
            <person name="Wangdi T."/>
            <person name="Weiand M."/>
            <person name="Wilkinson J."/>
            <person name="Wilson A."/>
            <person name="Yadav S."/>
            <person name="Young G."/>
            <person name="Yu Q."/>
            <person name="Zembek L."/>
            <person name="Zhong D."/>
            <person name="Zimmer A."/>
            <person name="Zwirko Z."/>
            <person name="Jaffe D.B."/>
            <person name="Alvarez P."/>
            <person name="Brockman W."/>
            <person name="Butler J."/>
            <person name="Chin C."/>
            <person name="Gnerre S."/>
            <person name="Grabherr M."/>
            <person name="Kleber M."/>
            <person name="Mauceli E."/>
            <person name="MacCallum I."/>
        </authorList>
    </citation>
    <scope>NUCLEOTIDE SEQUENCE [LARGE SCALE GENOMIC DNA]</scope>
    <source>
        <strain evidence="3">Rob3c / Tucson 14021-0248.25</strain>
    </source>
</reference>
<dbReference type="HOGENOM" id="CLU_3034593_0_0_1"/>
<dbReference type="AlphaFoldDB" id="B4IEE6"/>
<proteinExistence type="predicted"/>
<dbReference type="Proteomes" id="UP000001292">
    <property type="component" value="Unassembled WGS sequence"/>
</dbReference>
<evidence type="ECO:0000313" key="3">
    <source>
        <dbReference type="Proteomes" id="UP000001292"/>
    </source>
</evidence>
<accession>B4IEE6</accession>
<sequence>MKVKTAPTMMSPMAIGPKMLMMNFEQQIRASQQQHIRRQHQQQQQQPHQQQHRWR</sequence>
<name>B4IEE6_DROSE</name>
<feature type="region of interest" description="Disordered" evidence="1">
    <location>
        <begin position="26"/>
        <end position="55"/>
    </location>
</feature>
<evidence type="ECO:0000256" key="1">
    <source>
        <dbReference type="SAM" id="MobiDB-lite"/>
    </source>
</evidence>
<protein>
    <submittedName>
        <fullName evidence="2">GM25888</fullName>
    </submittedName>
</protein>
<evidence type="ECO:0000313" key="2">
    <source>
        <dbReference type="EMBL" id="EDW45973.1"/>
    </source>
</evidence>
<organism evidence="3">
    <name type="scientific">Drosophila sechellia</name>
    <name type="common">Fruit fly</name>
    <dbReference type="NCBI Taxonomy" id="7238"/>
    <lineage>
        <taxon>Eukaryota</taxon>
        <taxon>Metazoa</taxon>
        <taxon>Ecdysozoa</taxon>
        <taxon>Arthropoda</taxon>
        <taxon>Hexapoda</taxon>
        <taxon>Insecta</taxon>
        <taxon>Pterygota</taxon>
        <taxon>Neoptera</taxon>
        <taxon>Endopterygota</taxon>
        <taxon>Diptera</taxon>
        <taxon>Brachycera</taxon>
        <taxon>Muscomorpha</taxon>
        <taxon>Ephydroidea</taxon>
        <taxon>Drosophilidae</taxon>
        <taxon>Drosophila</taxon>
        <taxon>Sophophora</taxon>
    </lineage>
</organism>